<feature type="domain" description="Four-carbon acid sugar kinase N-terminal" evidence="7">
    <location>
        <begin position="11"/>
        <end position="237"/>
    </location>
</feature>
<organism evidence="9 10">
    <name type="scientific">Celeribacter arenosi</name>
    <dbReference type="NCBI Taxonomy" id="792649"/>
    <lineage>
        <taxon>Bacteria</taxon>
        <taxon>Pseudomonadati</taxon>
        <taxon>Pseudomonadota</taxon>
        <taxon>Alphaproteobacteria</taxon>
        <taxon>Rhodobacterales</taxon>
        <taxon>Roseobacteraceae</taxon>
        <taxon>Celeribacter</taxon>
    </lineage>
</organism>
<feature type="domain" description="Four-carbon acid sugar kinase nucleotide binding" evidence="8">
    <location>
        <begin position="263"/>
        <end position="436"/>
    </location>
</feature>
<dbReference type="InterPro" id="IPR037051">
    <property type="entry name" value="4-carb_acid_sugar_kinase_N_sf"/>
</dbReference>
<comment type="caution">
    <text evidence="9">The sequence shown here is derived from an EMBL/GenBank/DDBJ whole genome shotgun (WGS) entry which is preliminary data.</text>
</comment>
<keyword evidence="10" id="KW-1185">Reference proteome</keyword>
<dbReference type="Proteomes" id="UP001399917">
    <property type="component" value="Unassembled WGS sequence"/>
</dbReference>
<dbReference type="Gene3D" id="3.40.980.20">
    <property type="entry name" value="Four-carbon acid sugar kinase, nucleotide binding domain"/>
    <property type="match status" value="1"/>
</dbReference>
<dbReference type="Gene3D" id="3.40.50.10840">
    <property type="entry name" value="Putative sugar-binding, N-terminal domain"/>
    <property type="match status" value="1"/>
</dbReference>
<evidence type="ECO:0000259" key="7">
    <source>
        <dbReference type="Pfam" id="PF07005"/>
    </source>
</evidence>
<gene>
    <name evidence="9" type="ORF">GCM10022404_16560</name>
</gene>
<evidence type="ECO:0000256" key="5">
    <source>
        <dbReference type="ARBA" id="ARBA00022840"/>
    </source>
</evidence>
<proteinExistence type="inferred from homology"/>
<dbReference type="InterPro" id="IPR010737">
    <property type="entry name" value="4-carb_acid_sugar_kinase_N"/>
</dbReference>
<dbReference type="InterPro" id="IPR042213">
    <property type="entry name" value="NBD_C_sf"/>
</dbReference>
<name>A0ABP7K6B4_9RHOB</name>
<keyword evidence="4 9" id="KW-0418">Kinase</keyword>
<dbReference type="Pfam" id="PF17042">
    <property type="entry name" value="NBD_C"/>
    <property type="match status" value="1"/>
</dbReference>
<evidence type="ECO:0000313" key="9">
    <source>
        <dbReference type="EMBL" id="GAA3867136.1"/>
    </source>
</evidence>
<evidence type="ECO:0000256" key="3">
    <source>
        <dbReference type="ARBA" id="ARBA00022741"/>
    </source>
</evidence>
<sequence length="446" mass="46730">MNSLPDGLLVAWYGDDFTGAAAVMEVLSFSGIPAMLFLDVPTEAQLAQYPDLRAVGVASTARASSPDEMDDALTPAFAALLSLDPALLHYKVCSTLDSSPVIGSIGRAIEIGADLTDPQIVPVLIAAPQMQRFQVFGHLFAGLGDQVYRLDRHPVMARHPVTPMAESDVARHIAAQSDRINATLWTGAPPPSRPDTIQVVTLDSQDARTETGAGRMIWEGHAENRFVVGSQGVEYALVRHWVETGALEQVDPPKGAGRANGMVVVSGSVSPTTAGQISWSRANGFQTLRFDATRAVANARALSAEVDRIVHEALAAIAAGRDPLIFTAEGPDDPAVAGLNSAVDAAGADMGAVNRRIGQALGEMLDRILTKSGIRRAVISGGDTSGYATKQLGIFALSALAPTIPGASLCKAHADGPMDGLELALKGGQMGSPDYFGWIRDGGGHR</sequence>
<keyword evidence="3" id="KW-0547">Nucleotide-binding</keyword>
<dbReference type="InterPro" id="IPR031475">
    <property type="entry name" value="NBD_C"/>
</dbReference>
<keyword evidence="2" id="KW-0808">Transferase</keyword>
<evidence type="ECO:0000259" key="8">
    <source>
        <dbReference type="Pfam" id="PF17042"/>
    </source>
</evidence>
<evidence type="ECO:0000256" key="6">
    <source>
        <dbReference type="ARBA" id="ARBA00023277"/>
    </source>
</evidence>
<evidence type="ECO:0000256" key="1">
    <source>
        <dbReference type="ARBA" id="ARBA00005715"/>
    </source>
</evidence>
<dbReference type="Pfam" id="PF07005">
    <property type="entry name" value="SBD_N"/>
    <property type="match status" value="1"/>
</dbReference>
<accession>A0ABP7K6B4</accession>
<dbReference type="SUPFAM" id="SSF142764">
    <property type="entry name" value="YgbK-like"/>
    <property type="match status" value="1"/>
</dbReference>
<evidence type="ECO:0000313" key="10">
    <source>
        <dbReference type="Proteomes" id="UP001399917"/>
    </source>
</evidence>
<keyword evidence="6" id="KW-0119">Carbohydrate metabolism</keyword>
<comment type="similarity">
    <text evidence="1">Belongs to the four-carbon acid sugar kinase family.</text>
</comment>
<evidence type="ECO:0000256" key="2">
    <source>
        <dbReference type="ARBA" id="ARBA00022679"/>
    </source>
</evidence>
<dbReference type="EMBL" id="BAABDF010000007">
    <property type="protein sequence ID" value="GAA3867136.1"/>
    <property type="molecule type" value="Genomic_DNA"/>
</dbReference>
<dbReference type="RefSeq" id="WP_344846254.1">
    <property type="nucleotide sequence ID" value="NZ_BAABDF010000007.1"/>
</dbReference>
<dbReference type="GO" id="GO:0016301">
    <property type="term" value="F:kinase activity"/>
    <property type="evidence" value="ECO:0007669"/>
    <property type="project" value="UniProtKB-KW"/>
</dbReference>
<keyword evidence="5" id="KW-0067">ATP-binding</keyword>
<reference evidence="10" key="1">
    <citation type="journal article" date="2019" name="Int. J. Syst. Evol. Microbiol.">
        <title>The Global Catalogue of Microorganisms (GCM) 10K type strain sequencing project: providing services to taxonomists for standard genome sequencing and annotation.</title>
        <authorList>
            <consortium name="The Broad Institute Genomics Platform"/>
            <consortium name="The Broad Institute Genome Sequencing Center for Infectious Disease"/>
            <person name="Wu L."/>
            <person name="Ma J."/>
        </authorList>
    </citation>
    <scope>NUCLEOTIDE SEQUENCE [LARGE SCALE GENOMIC DNA]</scope>
    <source>
        <strain evidence="10">JCM 17190</strain>
    </source>
</reference>
<evidence type="ECO:0000256" key="4">
    <source>
        <dbReference type="ARBA" id="ARBA00022777"/>
    </source>
</evidence>
<protein>
    <submittedName>
        <fullName evidence="9">Four-carbon acid sugar kinase family protein</fullName>
    </submittedName>
</protein>